<keyword evidence="1" id="KW-1133">Transmembrane helix</keyword>
<accession>A0A6M0Q575</accession>
<organism evidence="2 3">
    <name type="scientific">Bacillus mesophilus</name>
    <dbReference type="NCBI Taxonomy" id="1808955"/>
    <lineage>
        <taxon>Bacteria</taxon>
        <taxon>Bacillati</taxon>
        <taxon>Bacillota</taxon>
        <taxon>Bacilli</taxon>
        <taxon>Bacillales</taxon>
        <taxon>Bacillaceae</taxon>
        <taxon>Bacillus</taxon>
    </lineage>
</organism>
<proteinExistence type="predicted"/>
<name>A0A6M0Q575_9BACI</name>
<reference evidence="2 3" key="1">
    <citation type="submission" date="2020-02" db="EMBL/GenBank/DDBJ databases">
        <title>Bacillus aquiflavi sp. nov., isolated from yellow water of strong flavor Chinese baijiu in Yibin region of China.</title>
        <authorList>
            <person name="Xie J."/>
        </authorList>
    </citation>
    <scope>NUCLEOTIDE SEQUENCE [LARGE SCALE GENOMIC DNA]</scope>
    <source>
        <strain evidence="2 3">SA4</strain>
    </source>
</reference>
<protein>
    <submittedName>
        <fullName evidence="2">Uncharacterized protein</fullName>
    </submittedName>
</protein>
<comment type="caution">
    <text evidence="2">The sequence shown here is derived from an EMBL/GenBank/DDBJ whole genome shotgun (WGS) entry which is preliminary data.</text>
</comment>
<dbReference type="AlphaFoldDB" id="A0A6M0Q575"/>
<evidence type="ECO:0000313" key="3">
    <source>
        <dbReference type="Proteomes" id="UP000481043"/>
    </source>
</evidence>
<dbReference type="RefSeq" id="WP_163178853.1">
    <property type="nucleotide sequence ID" value="NZ_JAAIWM010000002.1"/>
</dbReference>
<keyword evidence="3" id="KW-1185">Reference proteome</keyword>
<keyword evidence="1" id="KW-0472">Membrane</keyword>
<dbReference type="Proteomes" id="UP000481043">
    <property type="component" value="Unassembled WGS sequence"/>
</dbReference>
<dbReference type="EMBL" id="JAAIWM010000002">
    <property type="protein sequence ID" value="NEY71394.1"/>
    <property type="molecule type" value="Genomic_DNA"/>
</dbReference>
<evidence type="ECO:0000256" key="1">
    <source>
        <dbReference type="SAM" id="Phobius"/>
    </source>
</evidence>
<keyword evidence="1" id="KW-0812">Transmembrane</keyword>
<feature type="transmembrane region" description="Helical" evidence="1">
    <location>
        <begin position="12"/>
        <end position="42"/>
    </location>
</feature>
<evidence type="ECO:0000313" key="2">
    <source>
        <dbReference type="EMBL" id="NEY71394.1"/>
    </source>
</evidence>
<sequence>MYLLLSMFLTGILGFILLMMGPLVGGLIAFALIGGCIFRGLYLLQDLHKRLEEIAPKRDKVQKAIDNYLMEKENK</sequence>
<gene>
    <name evidence="2" type="ORF">G4D63_06510</name>
</gene>